<organism evidence="1 2">
    <name type="scientific">Caerostris extrusa</name>
    <name type="common">Bark spider</name>
    <name type="synonym">Caerostris bankana</name>
    <dbReference type="NCBI Taxonomy" id="172846"/>
    <lineage>
        <taxon>Eukaryota</taxon>
        <taxon>Metazoa</taxon>
        <taxon>Ecdysozoa</taxon>
        <taxon>Arthropoda</taxon>
        <taxon>Chelicerata</taxon>
        <taxon>Arachnida</taxon>
        <taxon>Araneae</taxon>
        <taxon>Araneomorphae</taxon>
        <taxon>Entelegynae</taxon>
        <taxon>Araneoidea</taxon>
        <taxon>Araneidae</taxon>
        <taxon>Caerostris</taxon>
    </lineage>
</organism>
<proteinExistence type="predicted"/>
<evidence type="ECO:0000313" key="2">
    <source>
        <dbReference type="Proteomes" id="UP001054945"/>
    </source>
</evidence>
<gene>
    <name evidence="1" type="ORF">CEXT_786291</name>
</gene>
<evidence type="ECO:0000313" key="1">
    <source>
        <dbReference type="EMBL" id="GIY49138.1"/>
    </source>
</evidence>
<comment type="caution">
    <text evidence="1">The sequence shown here is derived from an EMBL/GenBank/DDBJ whole genome shotgun (WGS) entry which is preliminary data.</text>
</comment>
<dbReference type="Proteomes" id="UP001054945">
    <property type="component" value="Unassembled WGS sequence"/>
</dbReference>
<sequence length="86" mass="9525">MNNVVLCINYALCKSSVDQNGKLLRMDNFAKFRQPGASEGPGRTGTGLFPLATIFRYFRLFGHRNYNPESSAKLLFINAPPPAAMT</sequence>
<keyword evidence="2" id="KW-1185">Reference proteome</keyword>
<accession>A0AAV4TRA9</accession>
<protein>
    <submittedName>
        <fullName evidence="1">Uncharacterized protein</fullName>
    </submittedName>
</protein>
<dbReference type="EMBL" id="BPLR01011800">
    <property type="protein sequence ID" value="GIY49138.1"/>
    <property type="molecule type" value="Genomic_DNA"/>
</dbReference>
<reference evidence="1 2" key="1">
    <citation type="submission" date="2021-06" db="EMBL/GenBank/DDBJ databases">
        <title>Caerostris extrusa draft genome.</title>
        <authorList>
            <person name="Kono N."/>
            <person name="Arakawa K."/>
        </authorList>
    </citation>
    <scope>NUCLEOTIDE SEQUENCE [LARGE SCALE GENOMIC DNA]</scope>
</reference>
<name>A0AAV4TRA9_CAEEX</name>
<dbReference type="AlphaFoldDB" id="A0AAV4TRA9"/>